<proteinExistence type="predicted"/>
<accession>A0ABQ1T676</accession>
<organism evidence="1 2">
    <name type="scientific">Shewanella carassii</name>
    <dbReference type="NCBI Taxonomy" id="1987584"/>
    <lineage>
        <taxon>Bacteria</taxon>
        <taxon>Pseudomonadati</taxon>
        <taxon>Pseudomonadota</taxon>
        <taxon>Gammaproteobacteria</taxon>
        <taxon>Alteromonadales</taxon>
        <taxon>Shewanellaceae</taxon>
        <taxon>Shewanella</taxon>
    </lineage>
</organism>
<dbReference type="EMBL" id="BMKO01000006">
    <property type="protein sequence ID" value="GGE84245.1"/>
    <property type="molecule type" value="Genomic_DNA"/>
</dbReference>
<dbReference type="Proteomes" id="UP000606498">
    <property type="component" value="Unassembled WGS sequence"/>
</dbReference>
<name>A0ABQ1T676_9GAMM</name>
<evidence type="ECO:0008006" key="3">
    <source>
        <dbReference type="Google" id="ProtNLM"/>
    </source>
</evidence>
<dbReference type="RefSeq" id="WP_100144758.1">
    <property type="nucleotide sequence ID" value="NZ_AP024618.1"/>
</dbReference>
<protein>
    <recommendedName>
        <fullName evidence="3">TonB C-terminal domain-containing protein</fullName>
    </recommendedName>
</protein>
<evidence type="ECO:0000313" key="1">
    <source>
        <dbReference type="EMBL" id="GGE84245.1"/>
    </source>
</evidence>
<comment type="caution">
    <text evidence="1">The sequence shown here is derived from an EMBL/GenBank/DDBJ whole genome shotgun (WGS) entry which is preliminary data.</text>
</comment>
<dbReference type="Gene3D" id="3.30.1150.10">
    <property type="match status" value="1"/>
</dbReference>
<evidence type="ECO:0000313" key="2">
    <source>
        <dbReference type="Proteomes" id="UP000606498"/>
    </source>
</evidence>
<reference evidence="2" key="1">
    <citation type="journal article" date="2019" name="Int. J. Syst. Evol. Microbiol.">
        <title>The Global Catalogue of Microorganisms (GCM) 10K type strain sequencing project: providing services to taxonomists for standard genome sequencing and annotation.</title>
        <authorList>
            <consortium name="The Broad Institute Genomics Platform"/>
            <consortium name="The Broad Institute Genome Sequencing Center for Infectious Disease"/>
            <person name="Wu L."/>
            <person name="Ma J."/>
        </authorList>
    </citation>
    <scope>NUCLEOTIDE SEQUENCE [LARGE SCALE GENOMIC DNA]</scope>
    <source>
        <strain evidence="2">CGMCC 1.16033</strain>
    </source>
</reference>
<sequence length="222" mass="24218">MAYFSQRISFPRPLLKLMLVLLMLLLLGTIMQVRKHASSAPEQLLVREVVVAKLTPPPAPPQAQHQDASNQHPKLLLSDSAAEVSLMVTPMEVALPTLSGPVAPEPSALALPSFSLSQQETVAESIETFALEQLDQVPRLLSRISAKVPQSLAAKGVHELQLTLHVVIHENGSAEFKGLESQPLAELLQVAQQIAHQARFTAPMRGGVKVKAEFYWPVRIKA</sequence>
<gene>
    <name evidence="1" type="ORF">GCM10011520_25840</name>
</gene>
<keyword evidence="2" id="KW-1185">Reference proteome</keyword>